<evidence type="ECO:0000313" key="2">
    <source>
        <dbReference type="Proteomes" id="UP001207440"/>
    </source>
</evidence>
<organism evidence="1 2">
    <name type="scientific">Riemerella anatipestifer</name>
    <name type="common">Moraxella anatipestifer</name>
    <dbReference type="NCBI Taxonomy" id="34085"/>
    <lineage>
        <taxon>Bacteria</taxon>
        <taxon>Pseudomonadati</taxon>
        <taxon>Bacteroidota</taxon>
        <taxon>Flavobacteriia</taxon>
        <taxon>Flavobacteriales</taxon>
        <taxon>Weeksellaceae</taxon>
        <taxon>Riemerella</taxon>
    </lineage>
</organism>
<sequence length="150" mass="17348">MKNLLQAIQNRLSEVTELKYIDEDWGQIDYYSPNMPVQWPCCLIDIQGGQFSNLGKDLSKKPKDRQNGILNIEITLANMKLSNTSFNAPNGQKNNAWEIFDWVEKVHQKLHGYAPVENATKMLRTSFGRMQRDDGVQEYKVVYTVELHNV</sequence>
<gene>
    <name evidence="1" type="ORF">OKE68_04375</name>
</gene>
<name>A0AAP3AKY0_RIEAN</name>
<dbReference type="Proteomes" id="UP001207440">
    <property type="component" value="Unassembled WGS sequence"/>
</dbReference>
<dbReference type="EMBL" id="JAOZYT010000019">
    <property type="protein sequence ID" value="MCW0523552.1"/>
    <property type="molecule type" value="Genomic_DNA"/>
</dbReference>
<accession>A0AAP3AKY0</accession>
<dbReference type="RefSeq" id="WP_064970218.1">
    <property type="nucleotide sequence ID" value="NZ_CP029760.1"/>
</dbReference>
<dbReference type="AlphaFoldDB" id="A0AAP3AKY0"/>
<protein>
    <submittedName>
        <fullName evidence="1">Uncharacterized protein</fullName>
    </submittedName>
</protein>
<evidence type="ECO:0000313" key="1">
    <source>
        <dbReference type="EMBL" id="MCW0523552.1"/>
    </source>
</evidence>
<proteinExistence type="predicted"/>
<comment type="caution">
    <text evidence="1">The sequence shown here is derived from an EMBL/GenBank/DDBJ whole genome shotgun (WGS) entry which is preliminary data.</text>
</comment>
<reference evidence="1" key="1">
    <citation type="submission" date="2022-10" db="EMBL/GenBank/DDBJ databases">
        <title>Sifting through the core-genome to identify putative cross-protective antigens against Riemerella anatipestifer.</title>
        <authorList>
            <person name="Zheng X."/>
            <person name="Zhang W."/>
        </authorList>
    </citation>
    <scope>NUCLEOTIDE SEQUENCE</scope>
    <source>
        <strain evidence="1">ZWRA178</strain>
    </source>
</reference>